<proteinExistence type="predicted"/>
<organism evidence="2 3">
    <name type="scientific">Effrenium voratum</name>
    <dbReference type="NCBI Taxonomy" id="2562239"/>
    <lineage>
        <taxon>Eukaryota</taxon>
        <taxon>Sar</taxon>
        <taxon>Alveolata</taxon>
        <taxon>Dinophyceae</taxon>
        <taxon>Suessiales</taxon>
        <taxon>Symbiodiniaceae</taxon>
        <taxon>Effrenium</taxon>
    </lineage>
</organism>
<feature type="compositionally biased region" description="Basic and acidic residues" evidence="1">
    <location>
        <begin position="124"/>
        <end position="158"/>
    </location>
</feature>
<dbReference type="Proteomes" id="UP001178507">
    <property type="component" value="Unassembled WGS sequence"/>
</dbReference>
<feature type="compositionally biased region" description="Basic and acidic residues" evidence="1">
    <location>
        <begin position="78"/>
        <end position="109"/>
    </location>
</feature>
<dbReference type="AlphaFoldDB" id="A0AA36N7B8"/>
<evidence type="ECO:0000256" key="1">
    <source>
        <dbReference type="SAM" id="MobiDB-lite"/>
    </source>
</evidence>
<evidence type="ECO:0000313" key="3">
    <source>
        <dbReference type="Proteomes" id="UP001178507"/>
    </source>
</evidence>
<feature type="compositionally biased region" description="Low complexity" evidence="1">
    <location>
        <begin position="25"/>
        <end position="35"/>
    </location>
</feature>
<keyword evidence="3" id="KW-1185">Reference proteome</keyword>
<name>A0AA36N7B8_9DINO</name>
<feature type="region of interest" description="Disordered" evidence="1">
    <location>
        <begin position="1"/>
        <end position="224"/>
    </location>
</feature>
<accession>A0AA36N7B8</accession>
<comment type="caution">
    <text evidence="2">The sequence shown here is derived from an EMBL/GenBank/DDBJ whole genome shotgun (WGS) entry which is preliminary data.</text>
</comment>
<reference evidence="2" key="1">
    <citation type="submission" date="2023-08" db="EMBL/GenBank/DDBJ databases">
        <authorList>
            <person name="Chen Y."/>
            <person name="Shah S."/>
            <person name="Dougan E. K."/>
            <person name="Thang M."/>
            <person name="Chan C."/>
        </authorList>
    </citation>
    <scope>NUCLEOTIDE SEQUENCE</scope>
</reference>
<feature type="compositionally biased region" description="Low complexity" evidence="1">
    <location>
        <begin position="1"/>
        <end position="11"/>
    </location>
</feature>
<gene>
    <name evidence="2" type="ORF">EVOR1521_LOCUS24739</name>
</gene>
<dbReference type="EMBL" id="CAUJNA010003424">
    <property type="protein sequence ID" value="CAJ1401630.1"/>
    <property type="molecule type" value="Genomic_DNA"/>
</dbReference>
<evidence type="ECO:0000313" key="2">
    <source>
        <dbReference type="EMBL" id="CAJ1401630.1"/>
    </source>
</evidence>
<sequence length="387" mass="41149">MAHAADCAANAHRQRPPPPLPLPPQLTVAQLPQLLRPTGKRFQAAPGPPEAPELQDTQLEGSHDLVAASEPENGPAKPDPESEGRAEHEPDSDSARARTQRAVDIEGSHDLVAASEPENGPAKPDPESEGRAEHEPDSDSARARTQRAVDIEGAHDLVEAPESENGPAKPDPERVVGEEVASEGQGSGLTAPDPESILAEGLRQPPGGRTSPVLAVKGDQTDDLHGQPAEVALAIWSEDTSLEEWQAKSFAELAEIVSKILADMATLSSQCDRLFLKSCHSVSGDSYLDVEKLHVLTQLLIDRFGCRSSGTLERIGQVYGAVTAGRDETGLSSLEFQGYTAAVLTQLLQDLESQIASGDLPESRADPQGGLMETLQDWISQLTSALE</sequence>
<protein>
    <submittedName>
        <fullName evidence="2">Uncharacterized protein</fullName>
    </submittedName>
</protein>